<dbReference type="InterPro" id="IPR023779">
    <property type="entry name" value="Chromodomain_CS"/>
</dbReference>
<evidence type="ECO:0000256" key="6">
    <source>
        <dbReference type="ARBA" id="ARBA00022806"/>
    </source>
</evidence>
<dbReference type="InterPro" id="IPR000330">
    <property type="entry name" value="SNF2_N"/>
</dbReference>
<dbReference type="GO" id="GO:0016887">
    <property type="term" value="F:ATP hydrolysis activity"/>
    <property type="evidence" value="ECO:0007669"/>
    <property type="project" value="TreeGrafter"/>
</dbReference>
<dbReference type="InterPro" id="IPR000953">
    <property type="entry name" value="Chromo/chromo_shadow_dom"/>
</dbReference>
<feature type="compositionally biased region" description="Basic residues" evidence="13">
    <location>
        <begin position="225"/>
        <end position="239"/>
    </location>
</feature>
<comment type="subcellular location">
    <subcellularLocation>
        <location evidence="1">Nucleus</location>
    </subcellularLocation>
</comment>
<dbReference type="InterPro" id="IPR056302">
    <property type="entry name" value="CHD1-2/Hrp3_HTH"/>
</dbReference>
<feature type="region of interest" description="Disordered" evidence="13">
    <location>
        <begin position="1"/>
        <end position="103"/>
    </location>
</feature>
<evidence type="ECO:0000313" key="18">
    <source>
        <dbReference type="Proteomes" id="UP000070544"/>
    </source>
</evidence>
<dbReference type="STRING" id="1344416.A0A139AQX5"/>
<evidence type="ECO:0000256" key="13">
    <source>
        <dbReference type="SAM" id="MobiDB-lite"/>
    </source>
</evidence>
<keyword evidence="8" id="KW-0156">Chromatin regulator</keyword>
<dbReference type="SMART" id="SM00487">
    <property type="entry name" value="DEXDc"/>
    <property type="match status" value="1"/>
</dbReference>
<feature type="compositionally biased region" description="Basic and acidic residues" evidence="13">
    <location>
        <begin position="1068"/>
        <end position="1081"/>
    </location>
</feature>
<feature type="compositionally biased region" description="Basic and acidic residues" evidence="13">
    <location>
        <begin position="1402"/>
        <end position="1415"/>
    </location>
</feature>
<feature type="compositionally biased region" description="Basic and acidic residues" evidence="13">
    <location>
        <begin position="1657"/>
        <end position="1677"/>
    </location>
</feature>
<dbReference type="FunFam" id="3.40.50.10810:FF:000005">
    <property type="entry name" value="Photoperiod-independent early flowering 1"/>
    <property type="match status" value="1"/>
</dbReference>
<dbReference type="GO" id="GO:0003677">
    <property type="term" value="F:DNA binding"/>
    <property type="evidence" value="ECO:0007669"/>
    <property type="project" value="UniProtKB-KW"/>
</dbReference>
<protein>
    <submittedName>
        <fullName evidence="17">Uncharacterized protein</fullName>
    </submittedName>
</protein>
<dbReference type="Gene3D" id="6.10.140.1440">
    <property type="match status" value="1"/>
</dbReference>
<dbReference type="InterPro" id="IPR025260">
    <property type="entry name" value="CHD1-like_C"/>
</dbReference>
<keyword evidence="4" id="KW-0547">Nucleotide-binding</keyword>
<evidence type="ECO:0000256" key="8">
    <source>
        <dbReference type="ARBA" id="ARBA00022853"/>
    </source>
</evidence>
<evidence type="ECO:0000256" key="12">
    <source>
        <dbReference type="ARBA" id="ARBA00023242"/>
    </source>
</evidence>
<dbReference type="OMA" id="WVQIRDD"/>
<sequence>MASFGSWTSMDRLPPDSFHPTRMDGNIPHDHVSSPAGSNSGSDSSFEAGHNVASNLGATAEHPDSDSDSDAFSSPSSDDGVSYLPPQHRYGAPMSRNSDVPDHLTREWNGAMMLDTMKPAKKIPKDLEPDIYENPDLYGLRRSGRSRANATRYEETTPDDSESEDFRSRKRKDGASRRVAGSGDFRKRRRGDDNEDGDDDDDDMGNGGSDSFEGSSGSDDGYGGRSRRKRGKAKRRVRRSAGVDDEDAIATLDGHLRFSMRARPQKNYNERAMGEDAGLTSSDEDEGKKRKRLTQEEMLTEEGEAVDKILDWKVEKKKTAESGEDNGEEEDDDDEQVTYFLIKWVGRSHLHNTWETLENLRDLKGFQRVKNFIKKKIEVDAAIRADPTVSKEEIEQLDIRLEMEREILEDYKSVDRVISWRQRADGGMEYYCKWRRLDYAECTWESAEAISATCQGAIDAFLNREQSLTVPYRSISHRNIRLQFKVTLEQPSYMVGGTLRDYQLMGVNWAVKLWHQNENGILADEMGLGKTVQTISVLNYLFHDDRIRLYGPFLVVVPLSTIGSWQREFARWAPDINCIVYTGDPLSREIIREYEFCFSSGKAKGKLKFNVLLTTYELVLKDEAVLRGVQWAYLAVDEAHRLKNQESQLHEALSRLSVANRLLITGTPLQNNVQELVSLVKFLMPAKAAELESINVSINDDSDNQQRIREFHKLLTPYMCRRLKKDVEKDLPSKTERILRVELAPLQVKYYRNILTRNYNALVSTSGRPRSLLNIVMELKKTSDHAYLIEGADDTYTALKEDRLRALVTNSGKMVLLDKLLTRLKEDGHRVLIFSQLVMMLNLLSEYMSLRGFAFQRLDGSIPSEARKRAIESFNASNSPDFAFLLSTRAGGLGINLETADTVILFDSDWNPQNDLQAMARAHRIGQTKHVNVYRFISKDTIEEDILERAKRKMVLEFALIKQMEAKGSMAPSKKTSASQTDPDKYSKAELEAILKFGAQNLFKDTENNQAKLDELNLDDILARAEHHETTTGEEDEGMEFMEQWKVQDFGVTQLGWDDIIPEEERKRAQEELRNEEELRRIKQSSETGSRLQKPENAGALAKMYAADAGDGHKRQKARAGSKRGKSGGAVDVLTPTDIRALIRGLMKFGDAPERFDRVLEEGDLASKRRDVVEDNAHNLIAACREAVKIAETTKRSKAEESVEDFEQHPVAGKRGSKMTSIEFGGVNPINAGKLVTRLEDLAVLHARLQKKNLENFRLPVDVKGVQSGWNCPWGIKDDSMLLVGIYKYGYGSWEKMQEDHTLGFESKFFLNDDDDDAKKKPQSIHLERRADTLIRAWKAEIPFDRGEAGERKSSKGKSFKTKLDAVASRNGKSLSSEGTTKKKRPSKAEEESLPGKVPKGRGSDGTKERKEKSRPVQGSFRKLIPDGKRKRLEDTAEGVENRKKRKDSEGNKRVGAAKEDAENAKASSGRTSNAGESTTNKKADNLSPSERSLYKEKMRGVRTQLKEFAVPDHMSSKAKMSYLWPRLREVVIHLEHVVKQSGSDAANLEGGLWDYVASHWVLLNVDGVKMKEFYGKLKKRMEPESTADGATSSHSSITNAGYPTKGEVKVEGKVAQKPEGKGFEQGGHQRKQDTTQLHGDPRIDKKGVATIGDSGAHQEDEKNLERDTLRKADRSGDRHRRSRSRDYSRDRDRRRSRSREHDRPRSRERSRDRFHQREGSPGRKHKDHRWDREGGRDFGEKGDRGREDRRDTDDRRDHEKDLRREDSRGHTGGVREGGHYR</sequence>
<gene>
    <name evidence="17" type="ORF">M427DRAFT_132185</name>
</gene>
<feature type="region of interest" description="Disordered" evidence="13">
    <location>
        <begin position="119"/>
        <end position="292"/>
    </location>
</feature>
<feature type="compositionally biased region" description="Basic residues" evidence="13">
    <location>
        <begin position="1114"/>
        <end position="1126"/>
    </location>
</feature>
<evidence type="ECO:0000256" key="2">
    <source>
        <dbReference type="ARBA" id="ARBA00009220"/>
    </source>
</evidence>
<dbReference type="GO" id="GO:0034728">
    <property type="term" value="P:nucleosome organization"/>
    <property type="evidence" value="ECO:0007669"/>
    <property type="project" value="TreeGrafter"/>
</dbReference>
<feature type="domain" description="Helicase ATP-binding" evidence="15">
    <location>
        <begin position="511"/>
        <end position="686"/>
    </location>
</feature>
<dbReference type="PROSITE" id="PS00598">
    <property type="entry name" value="CHROMO_1"/>
    <property type="match status" value="1"/>
</dbReference>
<feature type="domain" description="Chromo" evidence="14">
    <location>
        <begin position="304"/>
        <end position="384"/>
    </location>
</feature>
<dbReference type="PROSITE" id="PS51192">
    <property type="entry name" value="HELICASE_ATP_BIND_1"/>
    <property type="match status" value="1"/>
</dbReference>
<organism evidence="17 18">
    <name type="scientific">Gonapodya prolifera (strain JEL478)</name>
    <name type="common">Monoblepharis prolifera</name>
    <dbReference type="NCBI Taxonomy" id="1344416"/>
    <lineage>
        <taxon>Eukaryota</taxon>
        <taxon>Fungi</taxon>
        <taxon>Fungi incertae sedis</taxon>
        <taxon>Chytridiomycota</taxon>
        <taxon>Chytridiomycota incertae sedis</taxon>
        <taxon>Monoblepharidomycetes</taxon>
        <taxon>Monoblepharidales</taxon>
        <taxon>Gonapodyaceae</taxon>
        <taxon>Gonapodya</taxon>
    </lineage>
</organism>
<evidence type="ECO:0000256" key="9">
    <source>
        <dbReference type="ARBA" id="ARBA00023015"/>
    </source>
</evidence>
<evidence type="ECO:0000313" key="17">
    <source>
        <dbReference type="EMBL" id="KXS19150.1"/>
    </source>
</evidence>
<keyword evidence="18" id="KW-1185">Reference proteome</keyword>
<evidence type="ECO:0000256" key="1">
    <source>
        <dbReference type="ARBA" id="ARBA00004123"/>
    </source>
</evidence>
<dbReference type="Gene3D" id="3.40.50.300">
    <property type="entry name" value="P-loop containing nucleotide triphosphate hydrolases"/>
    <property type="match status" value="1"/>
</dbReference>
<feature type="domain" description="Helicase C-terminal" evidence="16">
    <location>
        <begin position="816"/>
        <end position="979"/>
    </location>
</feature>
<dbReference type="SMART" id="SM00490">
    <property type="entry name" value="HELICc"/>
    <property type="match status" value="1"/>
</dbReference>
<dbReference type="InterPro" id="IPR041150">
    <property type="entry name" value="Cdh1_DBD"/>
</dbReference>
<dbReference type="Gene3D" id="1.10.10.60">
    <property type="entry name" value="Homeodomain-like"/>
    <property type="match status" value="1"/>
</dbReference>
<name>A0A139AQX5_GONPJ</name>
<dbReference type="Gene3D" id="3.40.50.10810">
    <property type="entry name" value="Tandem AAA-ATPase domain"/>
    <property type="match status" value="1"/>
</dbReference>
<proteinExistence type="inferred from homology"/>
<evidence type="ECO:0000259" key="14">
    <source>
        <dbReference type="PROSITE" id="PS50013"/>
    </source>
</evidence>
<feature type="compositionally biased region" description="Low complexity" evidence="13">
    <location>
        <begin position="209"/>
        <end position="219"/>
    </location>
</feature>
<dbReference type="PROSITE" id="PS50013">
    <property type="entry name" value="CHROMO_2"/>
    <property type="match status" value="2"/>
</dbReference>
<dbReference type="Pfam" id="PF00176">
    <property type="entry name" value="SNF2-rel_dom"/>
    <property type="match status" value="1"/>
</dbReference>
<feature type="region of interest" description="Disordered" evidence="13">
    <location>
        <begin position="1347"/>
        <end position="1494"/>
    </location>
</feature>
<feature type="compositionally biased region" description="Low complexity" evidence="13">
    <location>
        <begin position="70"/>
        <end position="79"/>
    </location>
</feature>
<dbReference type="Pfam" id="PF00271">
    <property type="entry name" value="Helicase_C"/>
    <property type="match status" value="1"/>
</dbReference>
<keyword evidence="11" id="KW-0804">Transcription</keyword>
<dbReference type="Gene3D" id="2.40.50.40">
    <property type="match status" value="2"/>
</dbReference>
<feature type="domain" description="Chromo" evidence="14">
    <location>
        <begin position="412"/>
        <end position="473"/>
    </location>
</feature>
<dbReference type="OrthoDB" id="5857104at2759"/>
<feature type="compositionally biased region" description="Basic and acidic residues" evidence="13">
    <location>
        <begin position="19"/>
        <end position="32"/>
    </location>
</feature>
<dbReference type="InterPro" id="IPR038718">
    <property type="entry name" value="SNF2-like_sf"/>
</dbReference>
<feature type="compositionally biased region" description="Basic and acidic residues" evidence="13">
    <location>
        <begin position="1685"/>
        <end position="1722"/>
    </location>
</feature>
<dbReference type="InterPro" id="IPR014001">
    <property type="entry name" value="Helicase_ATP-bd"/>
</dbReference>
<dbReference type="SUPFAM" id="SSF54160">
    <property type="entry name" value="Chromo domain-like"/>
    <property type="match status" value="2"/>
</dbReference>
<evidence type="ECO:0000256" key="5">
    <source>
        <dbReference type="ARBA" id="ARBA00022801"/>
    </source>
</evidence>
<dbReference type="GO" id="GO:0004386">
    <property type="term" value="F:helicase activity"/>
    <property type="evidence" value="ECO:0007669"/>
    <property type="project" value="UniProtKB-KW"/>
</dbReference>
<evidence type="ECO:0000259" key="15">
    <source>
        <dbReference type="PROSITE" id="PS51192"/>
    </source>
</evidence>
<dbReference type="Pfam" id="PF18196">
    <property type="entry name" value="Cdh1_DBD_1"/>
    <property type="match status" value="1"/>
</dbReference>
<evidence type="ECO:0000256" key="7">
    <source>
        <dbReference type="ARBA" id="ARBA00022840"/>
    </source>
</evidence>
<keyword evidence="9" id="KW-0805">Transcription regulation</keyword>
<dbReference type="CDD" id="cd18793">
    <property type="entry name" value="SF2_C_SNF"/>
    <property type="match status" value="1"/>
</dbReference>
<feature type="compositionally biased region" description="Basic and acidic residues" evidence="13">
    <location>
        <begin position="1447"/>
        <end position="1464"/>
    </location>
</feature>
<dbReference type="InterPro" id="IPR023780">
    <property type="entry name" value="Chromo_domain"/>
</dbReference>
<feature type="compositionally biased region" description="Polar residues" evidence="13">
    <location>
        <begin position="1589"/>
        <end position="1602"/>
    </location>
</feature>
<feature type="compositionally biased region" description="Low complexity" evidence="13">
    <location>
        <begin position="33"/>
        <end position="45"/>
    </location>
</feature>
<feature type="compositionally biased region" description="Basic and acidic residues" evidence="13">
    <location>
        <begin position="1607"/>
        <end position="1623"/>
    </location>
</feature>
<dbReference type="SUPFAM" id="SSF52540">
    <property type="entry name" value="P-loop containing nucleoside triphosphate hydrolases"/>
    <property type="match status" value="2"/>
</dbReference>
<feature type="region of interest" description="Disordered" evidence="13">
    <location>
        <begin position="1068"/>
        <end position="1131"/>
    </location>
</feature>
<dbReference type="GO" id="GO:0042393">
    <property type="term" value="F:histone binding"/>
    <property type="evidence" value="ECO:0007669"/>
    <property type="project" value="TreeGrafter"/>
</dbReference>
<dbReference type="Pfam" id="PF00385">
    <property type="entry name" value="Chromo"/>
    <property type="match status" value="2"/>
</dbReference>
<evidence type="ECO:0000256" key="10">
    <source>
        <dbReference type="ARBA" id="ARBA00023125"/>
    </source>
</evidence>
<feature type="compositionally biased region" description="Acidic residues" evidence="13">
    <location>
        <begin position="193"/>
        <end position="204"/>
    </location>
</feature>
<feature type="compositionally biased region" description="Polar residues" evidence="13">
    <location>
        <begin position="1466"/>
        <end position="1479"/>
    </location>
</feature>
<feature type="compositionally biased region" description="Basic and acidic residues" evidence="13">
    <location>
        <begin position="1729"/>
        <end position="1770"/>
    </location>
</feature>
<dbReference type="PANTHER" id="PTHR45623">
    <property type="entry name" value="CHROMODOMAIN-HELICASE-DNA-BINDING PROTEIN 3-RELATED-RELATED"/>
    <property type="match status" value="1"/>
</dbReference>
<feature type="region of interest" description="Disordered" evidence="13">
    <location>
        <begin position="1585"/>
        <end position="1782"/>
    </location>
</feature>
<comment type="similarity">
    <text evidence="2">Belongs to the SNF2/RAD54 helicase family. SWR1 subfamily.</text>
</comment>
<dbReference type="Proteomes" id="UP000070544">
    <property type="component" value="Unassembled WGS sequence"/>
</dbReference>
<keyword evidence="3" id="KW-0677">Repeat</keyword>
<dbReference type="GO" id="GO:0140658">
    <property type="term" value="F:ATP-dependent chromatin remodeler activity"/>
    <property type="evidence" value="ECO:0007669"/>
    <property type="project" value="TreeGrafter"/>
</dbReference>
<dbReference type="CDD" id="cd18660">
    <property type="entry name" value="CD1_tandem"/>
    <property type="match status" value="1"/>
</dbReference>
<dbReference type="EMBL" id="KQ965739">
    <property type="protein sequence ID" value="KXS19150.1"/>
    <property type="molecule type" value="Genomic_DNA"/>
</dbReference>
<dbReference type="InterPro" id="IPR027417">
    <property type="entry name" value="P-loop_NTPase"/>
</dbReference>
<dbReference type="InterPro" id="IPR001650">
    <property type="entry name" value="Helicase_C-like"/>
</dbReference>
<dbReference type="GO" id="GO:0000785">
    <property type="term" value="C:chromatin"/>
    <property type="evidence" value="ECO:0007669"/>
    <property type="project" value="TreeGrafter"/>
</dbReference>
<reference evidence="17 18" key="1">
    <citation type="journal article" date="2015" name="Genome Biol. Evol.">
        <title>Phylogenomic analyses indicate that early fungi evolved digesting cell walls of algal ancestors of land plants.</title>
        <authorList>
            <person name="Chang Y."/>
            <person name="Wang S."/>
            <person name="Sekimoto S."/>
            <person name="Aerts A.L."/>
            <person name="Choi C."/>
            <person name="Clum A."/>
            <person name="LaButti K.M."/>
            <person name="Lindquist E.A."/>
            <person name="Yee Ngan C."/>
            <person name="Ohm R.A."/>
            <person name="Salamov A.A."/>
            <person name="Grigoriev I.V."/>
            <person name="Spatafora J.W."/>
            <person name="Berbee M.L."/>
        </authorList>
    </citation>
    <scope>NUCLEOTIDE SEQUENCE [LARGE SCALE GENOMIC DNA]</scope>
    <source>
        <strain evidence="17 18">JEL478</strain>
    </source>
</reference>
<dbReference type="GO" id="GO:0005524">
    <property type="term" value="F:ATP binding"/>
    <property type="evidence" value="ECO:0007669"/>
    <property type="project" value="UniProtKB-KW"/>
</dbReference>
<dbReference type="InterPro" id="IPR049730">
    <property type="entry name" value="SNF2/RAD54-like_C"/>
</dbReference>
<feature type="compositionally biased region" description="Basic and acidic residues" evidence="13">
    <location>
        <begin position="1424"/>
        <end position="1435"/>
    </location>
</feature>
<evidence type="ECO:0000256" key="11">
    <source>
        <dbReference type="ARBA" id="ARBA00023163"/>
    </source>
</evidence>
<dbReference type="PANTHER" id="PTHR45623:SF14">
    <property type="entry name" value="CHROMODOMAIN-HELICASE-DNA-BINDING PROTEIN 1"/>
    <property type="match status" value="1"/>
</dbReference>
<keyword evidence="7" id="KW-0067">ATP-binding</keyword>
<dbReference type="CDD" id="cd18659">
    <property type="entry name" value="CD2_tandem"/>
    <property type="match status" value="1"/>
</dbReference>
<evidence type="ECO:0000259" key="16">
    <source>
        <dbReference type="PROSITE" id="PS51194"/>
    </source>
</evidence>
<keyword evidence="6" id="KW-0347">Helicase</keyword>
<dbReference type="InterPro" id="IPR016197">
    <property type="entry name" value="Chromo-like_dom_sf"/>
</dbReference>
<accession>A0A139AQX5</accession>
<keyword evidence="12" id="KW-0539">Nucleus</keyword>
<evidence type="ECO:0000256" key="3">
    <source>
        <dbReference type="ARBA" id="ARBA00022737"/>
    </source>
</evidence>
<dbReference type="Pfam" id="PF23588">
    <property type="entry name" value="HTH_CHD1_Hrp3"/>
    <property type="match status" value="1"/>
</dbReference>
<dbReference type="SMART" id="SM01176">
    <property type="entry name" value="DUF4208"/>
    <property type="match status" value="1"/>
</dbReference>
<evidence type="ECO:0000256" key="4">
    <source>
        <dbReference type="ARBA" id="ARBA00022741"/>
    </source>
</evidence>
<dbReference type="SMART" id="SM00298">
    <property type="entry name" value="CHROMO"/>
    <property type="match status" value="2"/>
</dbReference>
<dbReference type="PROSITE" id="PS51194">
    <property type="entry name" value="HELICASE_CTER"/>
    <property type="match status" value="1"/>
</dbReference>
<dbReference type="GO" id="GO:0003682">
    <property type="term" value="F:chromatin binding"/>
    <property type="evidence" value="ECO:0007669"/>
    <property type="project" value="TreeGrafter"/>
</dbReference>
<keyword evidence="10" id="KW-0238">DNA-binding</keyword>
<keyword evidence="5" id="KW-0378">Hydrolase</keyword>
<dbReference type="GO" id="GO:0005634">
    <property type="term" value="C:nucleus"/>
    <property type="evidence" value="ECO:0007669"/>
    <property type="project" value="UniProtKB-SubCell"/>
</dbReference>